<feature type="region of interest" description="Disordered" evidence="1">
    <location>
        <begin position="80"/>
        <end position="106"/>
    </location>
</feature>
<dbReference type="GO" id="GO:0008168">
    <property type="term" value="F:methyltransferase activity"/>
    <property type="evidence" value="ECO:0007669"/>
    <property type="project" value="UniProtKB-KW"/>
</dbReference>
<dbReference type="InterPro" id="IPR029063">
    <property type="entry name" value="SAM-dependent_MTases_sf"/>
</dbReference>
<organism evidence="2 3">
    <name type="scientific">Colletotrichum fructicola (strain Nara gc5)</name>
    <name type="common">Anthracnose fungus</name>
    <name type="synonym">Colletotrichum gloeosporioides (strain Nara gc5)</name>
    <dbReference type="NCBI Taxonomy" id="1213859"/>
    <lineage>
        <taxon>Eukaryota</taxon>
        <taxon>Fungi</taxon>
        <taxon>Dikarya</taxon>
        <taxon>Ascomycota</taxon>
        <taxon>Pezizomycotina</taxon>
        <taxon>Sordariomycetes</taxon>
        <taxon>Hypocreomycetidae</taxon>
        <taxon>Glomerellales</taxon>
        <taxon>Glomerellaceae</taxon>
        <taxon>Colletotrichum</taxon>
        <taxon>Colletotrichum gloeosporioides species complex</taxon>
    </lineage>
</organism>
<dbReference type="InParanoid" id="A0A7J6IS07"/>
<protein>
    <submittedName>
        <fullName evidence="2">8-demethyl-8-alpha-L-rhamnosyl tetracenomycin-C 2'-O-methyltransferase</fullName>
    </submittedName>
</protein>
<evidence type="ECO:0000313" key="3">
    <source>
        <dbReference type="Proteomes" id="UP000011096"/>
    </source>
</evidence>
<dbReference type="AlphaFoldDB" id="A0A7J6IS07"/>
<dbReference type="Proteomes" id="UP000011096">
    <property type="component" value="Unassembled WGS sequence"/>
</dbReference>
<reference evidence="2 3" key="2">
    <citation type="submission" date="2020-04" db="EMBL/GenBank/DDBJ databases">
        <title>Genome sequencing and assembly of multiple isolates from the Colletotrichum gloeosporioides species complex.</title>
        <authorList>
            <person name="Gan P."/>
            <person name="Shirasu K."/>
        </authorList>
    </citation>
    <scope>NUCLEOTIDE SEQUENCE [LARGE SCALE GENOMIC DNA]</scope>
    <source>
        <strain evidence="2 3">Nara gc5</strain>
    </source>
</reference>
<keyword evidence="2" id="KW-0808">Transferase</keyword>
<proteinExistence type="predicted"/>
<dbReference type="OrthoDB" id="407477at2759"/>
<feature type="compositionally biased region" description="Polar residues" evidence="1">
    <location>
        <begin position="80"/>
        <end position="93"/>
    </location>
</feature>
<evidence type="ECO:0000256" key="1">
    <source>
        <dbReference type="SAM" id="MobiDB-lite"/>
    </source>
</evidence>
<reference evidence="2 3" key="1">
    <citation type="submission" date="2012-08" db="EMBL/GenBank/DDBJ databases">
        <authorList>
            <person name="Gan P.H.P."/>
            <person name="Ikeda K."/>
            <person name="Irieda H."/>
            <person name="Narusaka M."/>
            <person name="O'Connell R.J."/>
            <person name="Narusaka Y."/>
            <person name="Takano Y."/>
            <person name="Kubo Y."/>
            <person name="Shirasu K."/>
        </authorList>
    </citation>
    <scope>NUCLEOTIDE SEQUENCE [LARGE SCALE GENOMIC DNA]</scope>
    <source>
        <strain evidence="2 3">Nara gc5</strain>
    </source>
</reference>
<dbReference type="GO" id="GO:0032259">
    <property type="term" value="P:methylation"/>
    <property type="evidence" value="ECO:0007669"/>
    <property type="project" value="UniProtKB-KW"/>
</dbReference>
<dbReference type="GeneID" id="43614705"/>
<dbReference type="RefSeq" id="XP_066008030.1">
    <property type="nucleotide sequence ID" value="XM_066152610.1"/>
</dbReference>
<name>A0A7J6IS07_COLFN</name>
<accession>A0A7J6IS07</accession>
<keyword evidence="2" id="KW-0489">Methyltransferase</keyword>
<dbReference type="SUPFAM" id="SSF53335">
    <property type="entry name" value="S-adenosyl-L-methionine-dependent methyltransferases"/>
    <property type="match status" value="1"/>
</dbReference>
<comment type="caution">
    <text evidence="2">The sequence shown here is derived from an EMBL/GenBank/DDBJ whole genome shotgun (WGS) entry which is preliminary data.</text>
</comment>
<dbReference type="EMBL" id="ANPB02000007">
    <property type="protein sequence ID" value="KAF4479705.1"/>
    <property type="molecule type" value="Genomic_DNA"/>
</dbReference>
<keyword evidence="3" id="KW-1185">Reference proteome</keyword>
<sequence length="336" mass="37350">MPPSLYITVHTTKQSPATSLNAVFGQSIVPTNLISDPRWGRLVAASYSWVGRSQLCSRMISSYSDFQRVRQQEGVPESIKQTTGWNNAGSNGHTYRPGHVSTYDGKHDKRPTFADLAKDSGTDKVTDHNYAVLYDKYLPAFRDSHVKMLEIGLGCGMSYGPGASFSTWIQYFPQLEINIIEYNQACGKAWAAEHPQAAVHFGDQANPSFLHAAGAAATADGLLDILIDDGGHSMRQQEVSLHELWQYVRPGGIYIIEDLHTSYLTSWQGDPSRTDATKRTFMRFLYEILDDMMSLPAYEAHVEPVGATKYPFSHEIASIDCMEAMCVLVKKEIGAR</sequence>
<gene>
    <name evidence="2" type="primary">elmMI</name>
    <name evidence="2" type="ORF">CGGC5_v011868</name>
</gene>
<dbReference type="Gene3D" id="3.40.50.150">
    <property type="entry name" value="Vaccinia Virus protein VP39"/>
    <property type="match status" value="1"/>
</dbReference>
<evidence type="ECO:0000313" key="2">
    <source>
        <dbReference type="EMBL" id="KAF4479705.1"/>
    </source>
</evidence>